<keyword evidence="14" id="KW-0328">Glycosyltransferase</keyword>
<protein>
    <recommendedName>
        <fullName evidence="3">nicotinate phosphoribosyltransferase</fullName>
        <ecNumber evidence="3">6.3.4.21</ecNumber>
    </recommendedName>
</protein>
<evidence type="ECO:0000256" key="10">
    <source>
        <dbReference type="ARBA" id="ARBA00023163"/>
    </source>
</evidence>
<dbReference type="InterPro" id="IPR013785">
    <property type="entry name" value="Aldolase_TIM"/>
</dbReference>
<dbReference type="UniPathway" id="UPA00253">
    <property type="reaction ID" value="UER00457"/>
</dbReference>
<evidence type="ECO:0000313" key="15">
    <source>
        <dbReference type="Proteomes" id="UP000653305"/>
    </source>
</evidence>
<evidence type="ECO:0000256" key="5">
    <source>
        <dbReference type="ARBA" id="ARBA00022598"/>
    </source>
</evidence>
<keyword evidence="14" id="KW-0808">Transferase</keyword>
<keyword evidence="10" id="KW-0804">Transcription</keyword>
<reference evidence="14" key="1">
    <citation type="submission" date="2020-07" db="EMBL/GenBank/DDBJ databases">
        <title>Ethylene signaling mediates host invasion by parasitic plants.</title>
        <authorList>
            <person name="Yoshida S."/>
        </authorList>
    </citation>
    <scope>NUCLEOTIDE SEQUENCE</scope>
    <source>
        <strain evidence="14">Okayama</strain>
    </source>
</reference>
<dbReference type="EC" id="6.3.4.21" evidence="3"/>
<dbReference type="OrthoDB" id="1728967at2759"/>
<evidence type="ECO:0000256" key="6">
    <source>
        <dbReference type="ARBA" id="ARBA00022642"/>
    </source>
</evidence>
<evidence type="ECO:0000256" key="7">
    <source>
        <dbReference type="ARBA" id="ARBA00022723"/>
    </source>
</evidence>
<comment type="pathway">
    <text evidence="2">Cofactor biosynthesis; NAD(+) biosynthesis; nicotinate D-ribonucleotide from nicotinate: step 1/1.</text>
</comment>
<dbReference type="PANTHER" id="PTHR11098">
    <property type="entry name" value="NICOTINATE PHOSPHORIBOSYLTRANSFERASE"/>
    <property type="match status" value="1"/>
</dbReference>
<proteinExistence type="predicted"/>
<dbReference type="AlphaFoldDB" id="A0A830DJH8"/>
<dbReference type="EMBL" id="BMAC01001163">
    <property type="protein sequence ID" value="GFQ06122.1"/>
    <property type="molecule type" value="Genomic_DNA"/>
</dbReference>
<keyword evidence="8" id="KW-0805">Transcription regulation</keyword>
<organism evidence="14 15">
    <name type="scientific">Phtheirospermum japonicum</name>
    <dbReference type="NCBI Taxonomy" id="374723"/>
    <lineage>
        <taxon>Eukaryota</taxon>
        <taxon>Viridiplantae</taxon>
        <taxon>Streptophyta</taxon>
        <taxon>Embryophyta</taxon>
        <taxon>Tracheophyta</taxon>
        <taxon>Spermatophyta</taxon>
        <taxon>Magnoliopsida</taxon>
        <taxon>eudicotyledons</taxon>
        <taxon>Gunneridae</taxon>
        <taxon>Pentapetalae</taxon>
        <taxon>asterids</taxon>
        <taxon>lamiids</taxon>
        <taxon>Lamiales</taxon>
        <taxon>Orobanchaceae</taxon>
        <taxon>Orobanchaceae incertae sedis</taxon>
        <taxon>Phtheirospermum</taxon>
    </lineage>
</organism>
<dbReference type="InterPro" id="IPR022636">
    <property type="entry name" value="S-AdoMet_synthetase_sfam"/>
</dbReference>
<dbReference type="GO" id="GO:0003677">
    <property type="term" value="F:DNA binding"/>
    <property type="evidence" value="ECO:0007669"/>
    <property type="project" value="UniProtKB-KW"/>
</dbReference>
<feature type="domain" description="AP2/ERF" evidence="13">
    <location>
        <begin position="261"/>
        <end position="342"/>
    </location>
</feature>
<dbReference type="GO" id="GO:0046872">
    <property type="term" value="F:metal ion binding"/>
    <property type="evidence" value="ECO:0007669"/>
    <property type="project" value="UniProtKB-KW"/>
</dbReference>
<keyword evidence="11" id="KW-0539">Nucleus</keyword>
<dbReference type="InterPro" id="IPR036068">
    <property type="entry name" value="Nicotinate_pribotase-like_C"/>
</dbReference>
<evidence type="ECO:0000256" key="3">
    <source>
        <dbReference type="ARBA" id="ARBA00013236"/>
    </source>
</evidence>
<dbReference type="GO" id="GO:0005829">
    <property type="term" value="C:cytosol"/>
    <property type="evidence" value="ECO:0007669"/>
    <property type="project" value="TreeGrafter"/>
</dbReference>
<dbReference type="SMART" id="SM00380">
    <property type="entry name" value="AP2"/>
    <property type="match status" value="1"/>
</dbReference>
<keyword evidence="9" id="KW-0238">DNA-binding</keyword>
<dbReference type="SUPFAM" id="SSF55973">
    <property type="entry name" value="S-adenosylmethionine synthetase"/>
    <property type="match status" value="1"/>
</dbReference>
<dbReference type="GO" id="GO:0006556">
    <property type="term" value="P:S-adenosylmethionine biosynthetic process"/>
    <property type="evidence" value="ECO:0007669"/>
    <property type="project" value="InterPro"/>
</dbReference>
<dbReference type="Gene3D" id="3.30.300.10">
    <property type="match status" value="1"/>
</dbReference>
<keyword evidence="6" id="KW-0662">Pyridine nucleotide biosynthesis</keyword>
<comment type="subcellular location">
    <subcellularLocation>
        <location evidence="1">Nucleus</location>
    </subcellularLocation>
</comment>
<dbReference type="GO" id="GO:0016757">
    <property type="term" value="F:glycosyltransferase activity"/>
    <property type="evidence" value="ECO:0007669"/>
    <property type="project" value="UniProtKB-KW"/>
</dbReference>
<gene>
    <name evidence="14" type="ORF">PHJA_002756200</name>
</gene>
<dbReference type="InterPro" id="IPR022630">
    <property type="entry name" value="S-AdoMet_synt_C"/>
</dbReference>
<dbReference type="PANTHER" id="PTHR11098:SF1">
    <property type="entry name" value="NICOTINATE PHOSPHORIBOSYLTRANSFERASE"/>
    <property type="match status" value="1"/>
</dbReference>
<evidence type="ECO:0000256" key="1">
    <source>
        <dbReference type="ARBA" id="ARBA00004123"/>
    </source>
</evidence>
<dbReference type="Pfam" id="PF02773">
    <property type="entry name" value="S-AdoMet_synt_C"/>
    <property type="match status" value="1"/>
</dbReference>
<sequence>MAVSYAIGAAEPLSVFVDTYKTGKIPDKDILGLIKESFDFRPVMIYYAWIIFASGDPVKQQAGQTSEEVKSVEVIAENIDDAVSSLSVGKSPLQSGLSVFERPSGTGGLGDGTPKSERYIPLLFCQLFSYFRSSLFLGELSTDEITEKSLKSFDGSTVCEDFLSMVQAWLSKLKWSELGGIFVETNQSELVAFTSYALAFPKDLLALIDTFDVMRSGVPNFCAVALALNDLGYKAMGIRLDSGDLAYLSCESREFFQDVEKEFGVPNFGRTALDWPFYQPITYALGFRSIPGTKIEPTQFIFHQERIKCRQLGGYDLEDKAARAYNLAAIKYWGPSTHINFPLENYHQELEEMKNMNRQEYIAHLRRSSGFSRGASM</sequence>
<evidence type="ECO:0000313" key="14">
    <source>
        <dbReference type="EMBL" id="GFQ06122.1"/>
    </source>
</evidence>
<dbReference type="GO" id="GO:0004478">
    <property type="term" value="F:methionine adenosyltransferase activity"/>
    <property type="evidence" value="ECO:0007669"/>
    <property type="project" value="InterPro"/>
</dbReference>
<dbReference type="InterPro" id="IPR016177">
    <property type="entry name" value="DNA-bd_dom_sf"/>
</dbReference>
<evidence type="ECO:0000259" key="13">
    <source>
        <dbReference type="PROSITE" id="PS51032"/>
    </source>
</evidence>
<keyword evidence="7" id="KW-0479">Metal-binding</keyword>
<keyword evidence="15" id="KW-1185">Reference proteome</keyword>
<evidence type="ECO:0000256" key="11">
    <source>
        <dbReference type="ARBA" id="ARBA00023242"/>
    </source>
</evidence>
<dbReference type="GO" id="GO:0004516">
    <property type="term" value="F:nicotinate phosphoribosyltransferase activity"/>
    <property type="evidence" value="ECO:0007669"/>
    <property type="project" value="UniProtKB-EC"/>
</dbReference>
<keyword evidence="5" id="KW-0436">Ligase</keyword>
<comment type="catalytic activity">
    <reaction evidence="12">
        <text>5-phospho-alpha-D-ribose 1-diphosphate + nicotinate + ATP + H2O = nicotinate beta-D-ribonucleotide + ADP + phosphate + diphosphate</text>
        <dbReference type="Rhea" id="RHEA:36163"/>
        <dbReference type="ChEBI" id="CHEBI:15377"/>
        <dbReference type="ChEBI" id="CHEBI:30616"/>
        <dbReference type="ChEBI" id="CHEBI:32544"/>
        <dbReference type="ChEBI" id="CHEBI:33019"/>
        <dbReference type="ChEBI" id="CHEBI:43474"/>
        <dbReference type="ChEBI" id="CHEBI:57502"/>
        <dbReference type="ChEBI" id="CHEBI:58017"/>
        <dbReference type="ChEBI" id="CHEBI:456216"/>
        <dbReference type="EC" id="6.3.4.21"/>
    </reaction>
</comment>
<dbReference type="InterPro" id="IPR036955">
    <property type="entry name" value="AP2/ERF_dom_sf"/>
</dbReference>
<dbReference type="GO" id="GO:0005634">
    <property type="term" value="C:nucleus"/>
    <property type="evidence" value="ECO:0007669"/>
    <property type="project" value="UniProtKB-SubCell"/>
</dbReference>
<dbReference type="InterPro" id="IPR007229">
    <property type="entry name" value="Nic_PRibTrfase-Fam"/>
</dbReference>
<evidence type="ECO:0000256" key="4">
    <source>
        <dbReference type="ARBA" id="ARBA00022553"/>
    </source>
</evidence>
<dbReference type="SUPFAM" id="SSF54171">
    <property type="entry name" value="DNA-binding domain"/>
    <property type="match status" value="1"/>
</dbReference>
<dbReference type="GO" id="GO:0003700">
    <property type="term" value="F:DNA-binding transcription factor activity"/>
    <property type="evidence" value="ECO:0007669"/>
    <property type="project" value="InterPro"/>
</dbReference>
<dbReference type="Gene3D" id="3.20.20.70">
    <property type="entry name" value="Aldolase class I"/>
    <property type="match status" value="1"/>
</dbReference>
<accession>A0A830DJH8</accession>
<dbReference type="InterPro" id="IPR001471">
    <property type="entry name" value="AP2/ERF_dom"/>
</dbReference>
<dbReference type="GO" id="GO:0034355">
    <property type="term" value="P:NAD+ biosynthetic process via the salvage pathway"/>
    <property type="evidence" value="ECO:0007669"/>
    <property type="project" value="TreeGrafter"/>
</dbReference>
<dbReference type="Proteomes" id="UP000653305">
    <property type="component" value="Unassembled WGS sequence"/>
</dbReference>
<keyword evidence="4" id="KW-0597">Phosphoprotein</keyword>
<dbReference type="PROSITE" id="PS51032">
    <property type="entry name" value="AP2_ERF"/>
    <property type="match status" value="1"/>
</dbReference>
<evidence type="ECO:0000256" key="2">
    <source>
        <dbReference type="ARBA" id="ARBA00004952"/>
    </source>
</evidence>
<name>A0A830DJH8_9LAMI</name>
<evidence type="ECO:0000256" key="8">
    <source>
        <dbReference type="ARBA" id="ARBA00023015"/>
    </source>
</evidence>
<dbReference type="SUPFAM" id="SSF51690">
    <property type="entry name" value="Nicotinate/Quinolinate PRTase C-terminal domain-like"/>
    <property type="match status" value="1"/>
</dbReference>
<evidence type="ECO:0000256" key="12">
    <source>
        <dbReference type="ARBA" id="ARBA00048668"/>
    </source>
</evidence>
<dbReference type="Gene3D" id="3.30.730.10">
    <property type="entry name" value="AP2/ERF domain"/>
    <property type="match status" value="1"/>
</dbReference>
<evidence type="ECO:0000256" key="9">
    <source>
        <dbReference type="ARBA" id="ARBA00023125"/>
    </source>
</evidence>
<comment type="caution">
    <text evidence="14">The sequence shown here is derived from an EMBL/GenBank/DDBJ whole genome shotgun (WGS) entry which is preliminary data.</text>
</comment>